<protein>
    <submittedName>
        <fullName evidence="3">DUF397 domain-containing protein</fullName>
    </submittedName>
</protein>
<sequence length="86" mass="8985">MAVPTVSSPHAHPHPRPHRHSRARGLGAAWTKSSYSGNGNCVEVSAPAAGVAVRDSKDVSRPSLSFTGGSWRAFLAELGERAPGQV</sequence>
<dbReference type="Pfam" id="PF04149">
    <property type="entry name" value="DUF397"/>
    <property type="match status" value="1"/>
</dbReference>
<gene>
    <name evidence="3" type="ORF">HCK00_04875</name>
</gene>
<evidence type="ECO:0000256" key="1">
    <source>
        <dbReference type="SAM" id="MobiDB-lite"/>
    </source>
</evidence>
<dbReference type="InterPro" id="IPR007278">
    <property type="entry name" value="DUF397"/>
</dbReference>
<name>A0ABX1BTZ3_9ACTN</name>
<dbReference type="Proteomes" id="UP000695264">
    <property type="component" value="Unassembled WGS sequence"/>
</dbReference>
<feature type="compositionally biased region" description="Basic residues" evidence="1">
    <location>
        <begin position="11"/>
        <end position="23"/>
    </location>
</feature>
<proteinExistence type="predicted"/>
<feature type="region of interest" description="Disordered" evidence="1">
    <location>
        <begin position="1"/>
        <end position="38"/>
    </location>
</feature>
<reference evidence="3 4" key="1">
    <citation type="submission" date="2020-03" db="EMBL/GenBank/DDBJ databases">
        <title>WGS of actinomycetes isolated from Thailand.</title>
        <authorList>
            <person name="Thawai C."/>
        </authorList>
    </citation>
    <scope>NUCLEOTIDE SEQUENCE [LARGE SCALE GENOMIC DNA]</scope>
    <source>
        <strain evidence="3 4">PLAI 1-29</strain>
    </source>
</reference>
<evidence type="ECO:0000313" key="4">
    <source>
        <dbReference type="Proteomes" id="UP000695264"/>
    </source>
</evidence>
<accession>A0ABX1BTZ3</accession>
<dbReference type="RefSeq" id="WP_168100505.1">
    <property type="nucleotide sequence ID" value="NZ_JAATEN010000003.1"/>
</dbReference>
<organism evidence="3 4">
    <name type="scientific">Streptomyces zingiberis</name>
    <dbReference type="NCBI Taxonomy" id="2053010"/>
    <lineage>
        <taxon>Bacteria</taxon>
        <taxon>Bacillati</taxon>
        <taxon>Actinomycetota</taxon>
        <taxon>Actinomycetes</taxon>
        <taxon>Kitasatosporales</taxon>
        <taxon>Streptomycetaceae</taxon>
        <taxon>Streptomyces</taxon>
    </lineage>
</organism>
<feature type="domain" description="DUF397" evidence="2">
    <location>
        <begin position="28"/>
        <end position="77"/>
    </location>
</feature>
<comment type="caution">
    <text evidence="3">The sequence shown here is derived from an EMBL/GenBank/DDBJ whole genome shotgun (WGS) entry which is preliminary data.</text>
</comment>
<dbReference type="EMBL" id="JAATEN010000003">
    <property type="protein sequence ID" value="NJP99890.1"/>
    <property type="molecule type" value="Genomic_DNA"/>
</dbReference>
<evidence type="ECO:0000313" key="3">
    <source>
        <dbReference type="EMBL" id="NJP99890.1"/>
    </source>
</evidence>
<keyword evidence="4" id="KW-1185">Reference proteome</keyword>
<evidence type="ECO:0000259" key="2">
    <source>
        <dbReference type="Pfam" id="PF04149"/>
    </source>
</evidence>